<gene>
    <name evidence="8" type="ORF">BEMITA_LOCUS5709</name>
</gene>
<dbReference type="GO" id="GO:0003743">
    <property type="term" value="F:translation initiation factor activity"/>
    <property type="evidence" value="ECO:0007669"/>
    <property type="project" value="UniProtKB-UniRule"/>
</dbReference>
<dbReference type="Proteomes" id="UP001152759">
    <property type="component" value="Chromosome 3"/>
</dbReference>
<dbReference type="InterPro" id="IPR039294">
    <property type="entry name" value="EIF1AD"/>
</dbReference>
<feature type="domain" description="S1-like" evidence="7">
    <location>
        <begin position="18"/>
        <end position="72"/>
    </location>
</feature>
<evidence type="ECO:0000256" key="3">
    <source>
        <dbReference type="ARBA" id="ARBA00022884"/>
    </source>
</evidence>
<proteinExistence type="inferred from homology"/>
<evidence type="ECO:0000256" key="4">
    <source>
        <dbReference type="ARBA" id="ARBA00031998"/>
    </source>
</evidence>
<dbReference type="SUPFAM" id="SSF50249">
    <property type="entry name" value="Nucleic acid-binding proteins"/>
    <property type="match status" value="1"/>
</dbReference>
<accession>A0A9P0F2V5</accession>
<name>A0A9P0F2V5_BEMTA</name>
<feature type="region of interest" description="Disordered" evidence="6">
    <location>
        <begin position="93"/>
        <end position="115"/>
    </location>
</feature>
<dbReference type="Pfam" id="PF01176">
    <property type="entry name" value="eIF-1a"/>
    <property type="match status" value="1"/>
</dbReference>
<keyword evidence="9" id="KW-1185">Reference proteome</keyword>
<dbReference type="InterPro" id="IPR012340">
    <property type="entry name" value="NA-bd_OB-fold"/>
</dbReference>
<keyword evidence="5" id="KW-0648">Protein biosynthesis</keyword>
<dbReference type="SMART" id="SM00652">
    <property type="entry name" value="eIF1a"/>
    <property type="match status" value="1"/>
</dbReference>
<comment type="similarity">
    <text evidence="1">Belongs to the EIF1AD family.</text>
</comment>
<keyword evidence="5" id="KW-0396">Initiation factor</keyword>
<feature type="compositionally biased region" description="Low complexity" evidence="6">
    <location>
        <begin position="104"/>
        <end position="115"/>
    </location>
</feature>
<dbReference type="Gene3D" id="2.40.50.140">
    <property type="entry name" value="Nucleic acid-binding proteins"/>
    <property type="match status" value="1"/>
</dbReference>
<dbReference type="PANTHER" id="PTHR21641:SF0">
    <property type="entry name" value="RNA-BINDING PROTEIN EIF1AD-RELATED"/>
    <property type="match status" value="1"/>
</dbReference>
<evidence type="ECO:0000313" key="8">
    <source>
        <dbReference type="EMBL" id="CAH0386618.1"/>
    </source>
</evidence>
<evidence type="ECO:0000256" key="5">
    <source>
        <dbReference type="PROSITE-ProRule" id="PRU00181"/>
    </source>
</evidence>
<dbReference type="GO" id="GO:0003723">
    <property type="term" value="F:RNA binding"/>
    <property type="evidence" value="ECO:0007669"/>
    <property type="project" value="UniProtKB-KW"/>
</dbReference>
<keyword evidence="3" id="KW-0694">RNA-binding</keyword>
<evidence type="ECO:0000313" key="9">
    <source>
        <dbReference type="Proteomes" id="UP001152759"/>
    </source>
</evidence>
<sequence length="115" mass="13142">MTEPTAEQKIVKILSGKGNYLHEAELPDKTKFLISMPSKFRRNVWIKNGDFVIVDPIKEGNKVKGEISKVLTKDYIKYLRTANCWPEEFDEVKNEVSNRPPIEDSYSSSSSSDSE</sequence>
<dbReference type="InterPro" id="IPR006196">
    <property type="entry name" value="RNA-binding_domain_S1_IF1"/>
</dbReference>
<evidence type="ECO:0000256" key="1">
    <source>
        <dbReference type="ARBA" id="ARBA00007340"/>
    </source>
</evidence>
<organism evidence="8 9">
    <name type="scientific">Bemisia tabaci</name>
    <name type="common">Sweetpotato whitefly</name>
    <name type="synonym">Aleurodes tabaci</name>
    <dbReference type="NCBI Taxonomy" id="7038"/>
    <lineage>
        <taxon>Eukaryota</taxon>
        <taxon>Metazoa</taxon>
        <taxon>Ecdysozoa</taxon>
        <taxon>Arthropoda</taxon>
        <taxon>Hexapoda</taxon>
        <taxon>Insecta</taxon>
        <taxon>Pterygota</taxon>
        <taxon>Neoptera</taxon>
        <taxon>Paraneoptera</taxon>
        <taxon>Hemiptera</taxon>
        <taxon>Sternorrhyncha</taxon>
        <taxon>Aleyrodoidea</taxon>
        <taxon>Aleyrodidae</taxon>
        <taxon>Aleyrodinae</taxon>
        <taxon>Bemisia</taxon>
    </lineage>
</organism>
<evidence type="ECO:0000256" key="6">
    <source>
        <dbReference type="SAM" id="MobiDB-lite"/>
    </source>
</evidence>
<reference evidence="8" key="1">
    <citation type="submission" date="2021-12" db="EMBL/GenBank/DDBJ databases">
        <authorList>
            <person name="King R."/>
        </authorList>
    </citation>
    <scope>NUCLEOTIDE SEQUENCE</scope>
</reference>
<dbReference type="InterPro" id="IPR001253">
    <property type="entry name" value="TIF_eIF-1A"/>
</dbReference>
<evidence type="ECO:0000259" key="7">
    <source>
        <dbReference type="PROSITE" id="PS50832"/>
    </source>
</evidence>
<protein>
    <recommendedName>
        <fullName evidence="2">Probable RNA-binding protein EIF1AD</fullName>
    </recommendedName>
    <alternativeName>
        <fullName evidence="4">Eukaryotic translation initiation factor 1A domain-containing protein</fullName>
    </alternativeName>
</protein>
<evidence type="ECO:0000256" key="2">
    <source>
        <dbReference type="ARBA" id="ARBA00020989"/>
    </source>
</evidence>
<dbReference type="GO" id="GO:0005634">
    <property type="term" value="C:nucleus"/>
    <property type="evidence" value="ECO:0007669"/>
    <property type="project" value="TreeGrafter"/>
</dbReference>
<dbReference type="PANTHER" id="PTHR21641">
    <property type="entry name" value="TRANSLATION INITIATION FACTOR-RELATED"/>
    <property type="match status" value="1"/>
</dbReference>
<dbReference type="PROSITE" id="PS50832">
    <property type="entry name" value="S1_IF1_TYPE"/>
    <property type="match status" value="1"/>
</dbReference>
<dbReference type="AlphaFoldDB" id="A0A9P0F2V5"/>
<dbReference type="EMBL" id="OU963864">
    <property type="protein sequence ID" value="CAH0386618.1"/>
    <property type="molecule type" value="Genomic_DNA"/>
</dbReference>